<protein>
    <submittedName>
        <fullName evidence="2">Uncharacterized protein</fullName>
    </submittedName>
</protein>
<dbReference type="Gene3D" id="3.40.630.30">
    <property type="match status" value="1"/>
</dbReference>
<dbReference type="AlphaFoldDB" id="A0A378YEH2"/>
<dbReference type="SUPFAM" id="SSF55729">
    <property type="entry name" value="Acyl-CoA N-acyltransferases (Nat)"/>
    <property type="match status" value="1"/>
</dbReference>
<feature type="region of interest" description="Disordered" evidence="1">
    <location>
        <begin position="60"/>
        <end position="121"/>
    </location>
</feature>
<dbReference type="SUPFAM" id="SSF52540">
    <property type="entry name" value="P-loop containing nucleoside triphosphate hydrolases"/>
    <property type="match status" value="1"/>
</dbReference>
<evidence type="ECO:0000313" key="2">
    <source>
        <dbReference type="EMBL" id="SUA75606.1"/>
    </source>
</evidence>
<dbReference type="Proteomes" id="UP000255467">
    <property type="component" value="Unassembled WGS sequence"/>
</dbReference>
<organism evidence="2 3">
    <name type="scientific">Nocardia otitidiscaviarum</name>
    <dbReference type="NCBI Taxonomy" id="1823"/>
    <lineage>
        <taxon>Bacteria</taxon>
        <taxon>Bacillati</taxon>
        <taxon>Actinomycetota</taxon>
        <taxon>Actinomycetes</taxon>
        <taxon>Mycobacteriales</taxon>
        <taxon>Nocardiaceae</taxon>
        <taxon>Nocardia</taxon>
    </lineage>
</organism>
<reference evidence="2 3" key="1">
    <citation type="submission" date="2018-06" db="EMBL/GenBank/DDBJ databases">
        <authorList>
            <consortium name="Pathogen Informatics"/>
            <person name="Doyle S."/>
        </authorList>
    </citation>
    <scope>NUCLEOTIDE SEQUENCE [LARGE SCALE GENOMIC DNA]</scope>
    <source>
        <strain evidence="2 3">NCTC1934</strain>
    </source>
</reference>
<name>A0A378YEH2_9NOCA</name>
<proteinExistence type="predicted"/>
<dbReference type="PROSITE" id="PS50096">
    <property type="entry name" value="IQ"/>
    <property type="match status" value="1"/>
</dbReference>
<sequence>MTATADPPQLAELTTALATHRLINVCGPLGVGKTHLVESLSTTTRVDALATVDGPGLLADPAAGHGAGEHRPAESAVARGTASRPGVRPETARSAAPPLGTGRRGGERADRPSPAAGDGVADVHRGTVGAVIASEACMGGAALVLDEADAPGRLGTVRAVVDHYPGQVVVVTRKPLASYPVWSGLDMATIRVGPLPDARIDDAARDAGIADPAVRAWVTRTAGGIPLVVYAAARALRAGVPPTVPGALADRIAQELLERLSRESPGRRWQHALRLLATAGSADEAGLAGGPELFTLVSGLSVVVPGPLGLSIAEPYREILELAYAWRQPDGHRKVRDRIAIRALARLSEEADAERRAALAEQALFLTAPAPVRATLFPPVPGNRPVHQATAADADDIARLMRQWSHRSGFAPDRAERVVDGWSATDISSFHLVRDEEGRLVGLANLMPIADHTADSIEPLLQQHSDAIIGDRRGGLLLGAAFGTDRAAHARILRHTLAVGTRAGDLVVSTANPDYLNLLRALRFDPHGPLRDDLYRSGRAPEVYSNDFTAGSGRHWLQRFSGIPDAPTPEDVAAALHAIDDPAALATSPLLTSPITPTATALRRWLHAMIAELAAAADPVTAEAGTILAAYYTRPSATHVQVASRLHLSRATYFRRLRHGLTLIATRHRHDQPAAYG</sequence>
<dbReference type="OrthoDB" id="5167319at2"/>
<keyword evidence="3" id="KW-1185">Reference proteome</keyword>
<accession>A0A378YEH2</accession>
<evidence type="ECO:0000313" key="3">
    <source>
        <dbReference type="Proteomes" id="UP000255467"/>
    </source>
</evidence>
<gene>
    <name evidence="2" type="ORF">NCTC1934_02160</name>
</gene>
<evidence type="ECO:0000256" key="1">
    <source>
        <dbReference type="SAM" id="MobiDB-lite"/>
    </source>
</evidence>
<dbReference type="EMBL" id="UGRY01000002">
    <property type="protein sequence ID" value="SUA75606.1"/>
    <property type="molecule type" value="Genomic_DNA"/>
</dbReference>
<dbReference type="InterPro" id="IPR027417">
    <property type="entry name" value="P-loop_NTPase"/>
</dbReference>
<dbReference type="RefSeq" id="WP_051036739.1">
    <property type="nucleotide sequence ID" value="NZ_UGRY01000002.1"/>
</dbReference>
<dbReference type="InterPro" id="IPR016181">
    <property type="entry name" value="Acyl_CoA_acyltransferase"/>
</dbReference>